<feature type="region of interest" description="Disordered" evidence="1">
    <location>
        <begin position="1"/>
        <end position="98"/>
    </location>
</feature>
<keyword evidence="3" id="KW-1185">Reference proteome</keyword>
<feature type="compositionally biased region" description="Basic and acidic residues" evidence="1">
    <location>
        <begin position="1"/>
        <end position="10"/>
    </location>
</feature>
<feature type="compositionally biased region" description="Low complexity" evidence="1">
    <location>
        <begin position="267"/>
        <end position="278"/>
    </location>
</feature>
<feature type="region of interest" description="Disordered" evidence="1">
    <location>
        <begin position="237"/>
        <end position="385"/>
    </location>
</feature>
<protein>
    <submittedName>
        <fullName evidence="2">Uncharacterized protein</fullName>
    </submittedName>
</protein>
<accession>A0ABP0NPX0</accession>
<evidence type="ECO:0000313" key="3">
    <source>
        <dbReference type="Proteomes" id="UP001642484"/>
    </source>
</evidence>
<dbReference type="EMBL" id="CAXAMN010021951">
    <property type="protein sequence ID" value="CAK9064847.1"/>
    <property type="molecule type" value="Genomic_DNA"/>
</dbReference>
<feature type="compositionally biased region" description="Polar residues" evidence="1">
    <location>
        <begin position="11"/>
        <end position="26"/>
    </location>
</feature>
<evidence type="ECO:0000256" key="1">
    <source>
        <dbReference type="SAM" id="MobiDB-lite"/>
    </source>
</evidence>
<sequence>MSRWTDDWETHSPQSGDGQTSQTSWRYESDEASNDVNGRRQPDRSAQLDSSDDYWSERSQPVDFLSPGNTVTVDETDASPGLGQDTEDAEVPALPSSVEQEMDELLARCREAEQSSGPWSQANSLSVSSTTKRPDMVYFVTLLEQRVALAPPSPPTAAQRVPRRKRPKRHGYVLNYHSCRQEARIDEEVLLQMHSGASSPTAQQKEEVAEKATNRALALPHVLEQLRPEVRSWSPLRQSPVKMTPGGAPNVASWPGTSSTWMGSSEPPGTAGTASSASDALEAETIFNNGLASPKRVRGMSKEAHAASRRTSSKPRQVLVFPMKERNRRRHKSPAPKPKGKVLWLPPLRQVPAPHASVLPLERRNRLPDPVEPPKEAEEAADLKA</sequence>
<dbReference type="Proteomes" id="UP001642484">
    <property type="component" value="Unassembled WGS sequence"/>
</dbReference>
<evidence type="ECO:0000313" key="2">
    <source>
        <dbReference type="EMBL" id="CAK9064847.1"/>
    </source>
</evidence>
<feature type="compositionally biased region" description="Basic and acidic residues" evidence="1">
    <location>
        <begin position="361"/>
        <end position="385"/>
    </location>
</feature>
<organism evidence="2 3">
    <name type="scientific">Durusdinium trenchii</name>
    <dbReference type="NCBI Taxonomy" id="1381693"/>
    <lineage>
        <taxon>Eukaryota</taxon>
        <taxon>Sar</taxon>
        <taxon>Alveolata</taxon>
        <taxon>Dinophyceae</taxon>
        <taxon>Suessiales</taxon>
        <taxon>Symbiodiniaceae</taxon>
        <taxon>Durusdinium</taxon>
    </lineage>
</organism>
<gene>
    <name evidence="2" type="ORF">CCMP2556_LOCUS31877</name>
</gene>
<reference evidence="2 3" key="1">
    <citation type="submission" date="2024-02" db="EMBL/GenBank/DDBJ databases">
        <authorList>
            <person name="Chen Y."/>
            <person name="Shah S."/>
            <person name="Dougan E. K."/>
            <person name="Thang M."/>
            <person name="Chan C."/>
        </authorList>
    </citation>
    <scope>NUCLEOTIDE SEQUENCE [LARGE SCALE GENOMIC DNA]</scope>
</reference>
<comment type="caution">
    <text evidence="2">The sequence shown here is derived from an EMBL/GenBank/DDBJ whole genome shotgun (WGS) entry which is preliminary data.</text>
</comment>
<name>A0ABP0NPX0_9DINO</name>
<feature type="compositionally biased region" description="Basic residues" evidence="1">
    <location>
        <begin position="326"/>
        <end position="340"/>
    </location>
</feature>
<proteinExistence type="predicted"/>